<evidence type="ECO:0000313" key="3">
    <source>
        <dbReference type="Proteomes" id="UP000076863"/>
    </source>
</evidence>
<dbReference type="OrthoDB" id="1149618at2759"/>
<name>A0A162K3E9_9HYPO</name>
<gene>
    <name evidence="2" type="ORF">BBO_00629</name>
</gene>
<organism evidence="2 3">
    <name type="scientific">Beauveria brongniartii RCEF 3172</name>
    <dbReference type="NCBI Taxonomy" id="1081107"/>
    <lineage>
        <taxon>Eukaryota</taxon>
        <taxon>Fungi</taxon>
        <taxon>Dikarya</taxon>
        <taxon>Ascomycota</taxon>
        <taxon>Pezizomycotina</taxon>
        <taxon>Sordariomycetes</taxon>
        <taxon>Hypocreomycetidae</taxon>
        <taxon>Hypocreales</taxon>
        <taxon>Cordycipitaceae</taxon>
        <taxon>Beauveria</taxon>
        <taxon>Beauveria brongniartii</taxon>
    </lineage>
</organism>
<dbReference type="Proteomes" id="UP000076863">
    <property type="component" value="Unassembled WGS sequence"/>
</dbReference>
<accession>A0A162K3E9</accession>
<protein>
    <recommendedName>
        <fullName evidence="1">DUF7788 domain-containing protein</fullName>
    </recommendedName>
</protein>
<dbReference type="InterPro" id="IPR056690">
    <property type="entry name" value="DUF7788"/>
</dbReference>
<evidence type="ECO:0000313" key="2">
    <source>
        <dbReference type="EMBL" id="OAA52788.1"/>
    </source>
</evidence>
<dbReference type="Pfam" id="PF25043">
    <property type="entry name" value="DUF7788"/>
    <property type="match status" value="1"/>
</dbReference>
<dbReference type="AlphaFoldDB" id="A0A162K3E9"/>
<comment type="caution">
    <text evidence="2">The sequence shown here is derived from an EMBL/GenBank/DDBJ whole genome shotgun (WGS) entry which is preliminary data.</text>
</comment>
<sequence length="81" mass="8976">MTVDAAIGLSFLVAETSRAPFRSSFTTLSRKPDFVRVLRDLILPVALYKQDAPADMVKRVFGFSDVQPNTAELRVEGKCQS</sequence>
<keyword evidence="3" id="KW-1185">Reference proteome</keyword>
<evidence type="ECO:0000259" key="1">
    <source>
        <dbReference type="Pfam" id="PF25043"/>
    </source>
</evidence>
<feature type="domain" description="DUF7788" evidence="1">
    <location>
        <begin position="32"/>
        <end position="72"/>
    </location>
</feature>
<dbReference type="EMBL" id="AZHA01000001">
    <property type="protein sequence ID" value="OAA52788.1"/>
    <property type="molecule type" value="Genomic_DNA"/>
</dbReference>
<proteinExistence type="predicted"/>
<reference evidence="2 3" key="1">
    <citation type="journal article" date="2016" name="Genome Biol. Evol.">
        <title>Divergent and convergent evolution of fungal pathogenicity.</title>
        <authorList>
            <person name="Shang Y."/>
            <person name="Xiao G."/>
            <person name="Zheng P."/>
            <person name="Cen K."/>
            <person name="Zhan S."/>
            <person name="Wang C."/>
        </authorList>
    </citation>
    <scope>NUCLEOTIDE SEQUENCE [LARGE SCALE GENOMIC DNA]</scope>
    <source>
        <strain evidence="2 3">RCEF 3172</strain>
    </source>
</reference>